<comment type="caution">
    <text evidence="2">The sequence shown here is derived from an EMBL/GenBank/DDBJ whole genome shotgun (WGS) entry which is preliminary data.</text>
</comment>
<reference evidence="3" key="1">
    <citation type="journal article" date="2019" name="Int. J. Syst. Evol. Microbiol.">
        <title>The Global Catalogue of Microorganisms (GCM) 10K type strain sequencing project: providing services to taxonomists for standard genome sequencing and annotation.</title>
        <authorList>
            <consortium name="The Broad Institute Genomics Platform"/>
            <consortium name="The Broad Institute Genome Sequencing Center for Infectious Disease"/>
            <person name="Wu L."/>
            <person name="Ma J."/>
        </authorList>
    </citation>
    <scope>NUCLEOTIDE SEQUENCE [LARGE SCALE GENOMIC DNA]</scope>
    <source>
        <strain evidence="3">ICMP 6774ER</strain>
    </source>
</reference>
<dbReference type="SMART" id="SM00530">
    <property type="entry name" value="HTH_XRE"/>
    <property type="match status" value="1"/>
</dbReference>
<dbReference type="InterPro" id="IPR043917">
    <property type="entry name" value="DUF5753"/>
</dbReference>
<dbReference type="EMBL" id="JBHUFV010000055">
    <property type="protein sequence ID" value="MFD1937069.1"/>
    <property type="molecule type" value="Genomic_DNA"/>
</dbReference>
<dbReference type="SUPFAM" id="SSF47413">
    <property type="entry name" value="lambda repressor-like DNA-binding domains"/>
    <property type="match status" value="1"/>
</dbReference>
<dbReference type="Pfam" id="PF19054">
    <property type="entry name" value="DUF5753"/>
    <property type="match status" value="1"/>
</dbReference>
<dbReference type="Pfam" id="PF13560">
    <property type="entry name" value="HTH_31"/>
    <property type="match status" value="1"/>
</dbReference>
<dbReference type="RefSeq" id="WP_379577921.1">
    <property type="nucleotide sequence ID" value="NZ_JBHUFV010000055.1"/>
</dbReference>
<evidence type="ECO:0000313" key="3">
    <source>
        <dbReference type="Proteomes" id="UP001597368"/>
    </source>
</evidence>
<name>A0ABW4T786_9ACTN</name>
<evidence type="ECO:0000259" key="1">
    <source>
        <dbReference type="PROSITE" id="PS50943"/>
    </source>
</evidence>
<feature type="domain" description="HTH cro/C1-type" evidence="1">
    <location>
        <begin position="18"/>
        <end position="72"/>
    </location>
</feature>
<dbReference type="PROSITE" id="PS50943">
    <property type="entry name" value="HTH_CROC1"/>
    <property type="match status" value="1"/>
</dbReference>
<protein>
    <submittedName>
        <fullName evidence="2">DUF5753 domain-containing protein</fullName>
    </submittedName>
</protein>
<dbReference type="Proteomes" id="UP001597368">
    <property type="component" value="Unassembled WGS sequence"/>
</dbReference>
<keyword evidence="3" id="KW-1185">Reference proteome</keyword>
<dbReference type="InterPro" id="IPR010982">
    <property type="entry name" value="Lambda_DNA-bd_dom_sf"/>
</dbReference>
<sequence length="286" mass="32094">MAREPSPTVSRRRLAAELRRLREDAQVTGTQVAQVLDGSSSKVSRMEKAQVAAHREDVARLADFYQVRPAVREALLALAAEAEGKGWWEAHGESLSESYTTFIGLEAGAATMLTWQNVIFPGLLQTADYAKALISFGDAWNALPPIQIDRLVRVRARRGRILEDPDPLNLTVLLDESVLMRRFGSPEVMRNQLRHVLQVAELPNVTIRVVPLDRSSAFHSFVLLKFPQREGLDRLHDDLVYIENATDAILEENEQKTFAYERVFHQVSAAALSEEDSLKLIGELAR</sequence>
<dbReference type="Gene3D" id="1.10.260.40">
    <property type="entry name" value="lambda repressor-like DNA-binding domains"/>
    <property type="match status" value="1"/>
</dbReference>
<gene>
    <name evidence="2" type="ORF">ACFSKW_36925</name>
</gene>
<dbReference type="InterPro" id="IPR001387">
    <property type="entry name" value="Cro/C1-type_HTH"/>
</dbReference>
<proteinExistence type="predicted"/>
<accession>A0ABW4T786</accession>
<evidence type="ECO:0000313" key="2">
    <source>
        <dbReference type="EMBL" id="MFD1937069.1"/>
    </source>
</evidence>
<organism evidence="2 3">
    <name type="scientific">Nonomuraea mangrovi</name>
    <dbReference type="NCBI Taxonomy" id="2316207"/>
    <lineage>
        <taxon>Bacteria</taxon>
        <taxon>Bacillati</taxon>
        <taxon>Actinomycetota</taxon>
        <taxon>Actinomycetes</taxon>
        <taxon>Streptosporangiales</taxon>
        <taxon>Streptosporangiaceae</taxon>
        <taxon>Nonomuraea</taxon>
    </lineage>
</organism>